<dbReference type="GO" id="GO:0000160">
    <property type="term" value="P:phosphorelay signal transduction system"/>
    <property type="evidence" value="ECO:0007669"/>
    <property type="project" value="InterPro"/>
</dbReference>
<dbReference type="Proteomes" id="UP000230292">
    <property type="component" value="Unassembled WGS sequence"/>
</dbReference>
<dbReference type="AlphaFoldDB" id="A0A2M7H348"/>
<feature type="modified residue" description="4-aspartylphosphate" evidence="2">
    <location>
        <position position="55"/>
    </location>
</feature>
<proteinExistence type="predicted"/>
<accession>A0A2M7H348</accession>
<evidence type="ECO:0000313" key="4">
    <source>
        <dbReference type="EMBL" id="PIW36660.1"/>
    </source>
</evidence>
<evidence type="ECO:0000313" key="5">
    <source>
        <dbReference type="Proteomes" id="UP000230292"/>
    </source>
</evidence>
<dbReference type="EMBL" id="PFGC01000043">
    <property type="protein sequence ID" value="PIW36660.1"/>
    <property type="molecule type" value="Genomic_DNA"/>
</dbReference>
<dbReference type="SUPFAM" id="SSF52172">
    <property type="entry name" value="CheY-like"/>
    <property type="match status" value="1"/>
</dbReference>
<dbReference type="SMART" id="SM00448">
    <property type="entry name" value="REC"/>
    <property type="match status" value="1"/>
</dbReference>
<gene>
    <name evidence="4" type="ORF">COW24_04170</name>
</gene>
<evidence type="ECO:0000256" key="2">
    <source>
        <dbReference type="PROSITE-ProRule" id="PRU00169"/>
    </source>
</evidence>
<organism evidence="4 5">
    <name type="scientific">Candidatus Kerfeldbacteria bacterium CG15_BIG_FIL_POST_REV_8_21_14_020_45_12</name>
    <dbReference type="NCBI Taxonomy" id="2014247"/>
    <lineage>
        <taxon>Bacteria</taxon>
        <taxon>Candidatus Kerfeldiibacteriota</taxon>
    </lineage>
</organism>
<protein>
    <recommendedName>
        <fullName evidence="3">Response regulatory domain-containing protein</fullName>
    </recommendedName>
</protein>
<comment type="caution">
    <text evidence="4">The sequence shown here is derived from an EMBL/GenBank/DDBJ whole genome shotgun (WGS) entry which is preliminary data.</text>
</comment>
<dbReference type="InterPro" id="IPR011006">
    <property type="entry name" value="CheY-like_superfamily"/>
</dbReference>
<dbReference type="InterPro" id="IPR050595">
    <property type="entry name" value="Bact_response_regulator"/>
</dbReference>
<sequence length="137" mass="14841">MNRKYRILIIEDEAPLITALKQKFTQDGYAVSVAGNGRDGLDSISENRPDLILLDIMMPKMSGLDMLSVLRDDPMKGNIPVVIITNLNAPETLERANQLGVQSAAFLVKANSSLEKIATTVADTLARKVGNRESGAS</sequence>
<dbReference type="PROSITE" id="PS50110">
    <property type="entry name" value="RESPONSE_REGULATORY"/>
    <property type="match status" value="1"/>
</dbReference>
<feature type="domain" description="Response regulatory" evidence="3">
    <location>
        <begin position="6"/>
        <end position="124"/>
    </location>
</feature>
<evidence type="ECO:0000259" key="3">
    <source>
        <dbReference type="PROSITE" id="PS50110"/>
    </source>
</evidence>
<dbReference type="InterPro" id="IPR001789">
    <property type="entry name" value="Sig_transdc_resp-reg_receiver"/>
</dbReference>
<reference evidence="4 5" key="1">
    <citation type="submission" date="2017-09" db="EMBL/GenBank/DDBJ databases">
        <title>Depth-based differentiation of microbial function through sediment-hosted aquifers and enrichment of novel symbionts in the deep terrestrial subsurface.</title>
        <authorList>
            <person name="Probst A.J."/>
            <person name="Ladd B."/>
            <person name="Jarett J.K."/>
            <person name="Geller-Mcgrath D.E."/>
            <person name="Sieber C.M."/>
            <person name="Emerson J.B."/>
            <person name="Anantharaman K."/>
            <person name="Thomas B.C."/>
            <person name="Malmstrom R."/>
            <person name="Stieglmeier M."/>
            <person name="Klingl A."/>
            <person name="Woyke T."/>
            <person name="Ryan C.M."/>
            <person name="Banfield J.F."/>
        </authorList>
    </citation>
    <scope>NUCLEOTIDE SEQUENCE [LARGE SCALE GENOMIC DNA]</scope>
    <source>
        <strain evidence="4">CG15_BIG_FIL_POST_REV_8_21_14_020_45_12</strain>
    </source>
</reference>
<evidence type="ECO:0000256" key="1">
    <source>
        <dbReference type="ARBA" id="ARBA00022553"/>
    </source>
</evidence>
<keyword evidence="1 2" id="KW-0597">Phosphoprotein</keyword>
<dbReference type="Pfam" id="PF00072">
    <property type="entry name" value="Response_reg"/>
    <property type="match status" value="1"/>
</dbReference>
<dbReference type="CDD" id="cd00156">
    <property type="entry name" value="REC"/>
    <property type="match status" value="1"/>
</dbReference>
<name>A0A2M7H348_9BACT</name>
<dbReference type="PANTHER" id="PTHR44591:SF3">
    <property type="entry name" value="RESPONSE REGULATORY DOMAIN-CONTAINING PROTEIN"/>
    <property type="match status" value="1"/>
</dbReference>
<dbReference type="PANTHER" id="PTHR44591">
    <property type="entry name" value="STRESS RESPONSE REGULATOR PROTEIN 1"/>
    <property type="match status" value="1"/>
</dbReference>
<dbReference type="Gene3D" id="3.40.50.2300">
    <property type="match status" value="1"/>
</dbReference>